<organism evidence="2">
    <name type="scientific">Anopheles darlingi</name>
    <name type="common">Mosquito</name>
    <dbReference type="NCBI Taxonomy" id="43151"/>
    <lineage>
        <taxon>Eukaryota</taxon>
        <taxon>Metazoa</taxon>
        <taxon>Ecdysozoa</taxon>
        <taxon>Arthropoda</taxon>
        <taxon>Hexapoda</taxon>
        <taxon>Insecta</taxon>
        <taxon>Pterygota</taxon>
        <taxon>Neoptera</taxon>
        <taxon>Endopterygota</taxon>
        <taxon>Diptera</taxon>
        <taxon>Nematocera</taxon>
        <taxon>Culicoidea</taxon>
        <taxon>Culicidae</taxon>
        <taxon>Anophelinae</taxon>
        <taxon>Anopheles</taxon>
    </lineage>
</organism>
<dbReference type="AlphaFoldDB" id="A0A2M4DDZ4"/>
<protein>
    <submittedName>
        <fullName evidence="2">Uncharacterized protein</fullName>
    </submittedName>
</protein>
<evidence type="ECO:0000313" key="2">
    <source>
        <dbReference type="EMBL" id="MBW75719.1"/>
    </source>
</evidence>
<name>A0A2M4DDZ4_ANODA</name>
<dbReference type="EMBL" id="GGFL01011541">
    <property type="protein sequence ID" value="MBW75719.1"/>
    <property type="molecule type" value="Transcribed_RNA"/>
</dbReference>
<keyword evidence="1" id="KW-0472">Membrane</keyword>
<feature type="transmembrane region" description="Helical" evidence="1">
    <location>
        <begin position="44"/>
        <end position="63"/>
    </location>
</feature>
<keyword evidence="1" id="KW-0812">Transmembrane</keyword>
<accession>A0A2M4DDZ4</accession>
<sequence>MGTVSVTGFTFTILLVWATGATVTTRRSVYLMLWMRMRSTIGYSIDPLSTFTMGLLLLLLLLLSSRRRTSSSNTSPSPIAP</sequence>
<reference evidence="2" key="1">
    <citation type="submission" date="2018-01" db="EMBL/GenBank/DDBJ databases">
        <title>An insight into the sialome of Amazonian anophelines.</title>
        <authorList>
            <person name="Ribeiro J.M."/>
            <person name="Scarpassa V."/>
            <person name="Calvo E."/>
        </authorList>
    </citation>
    <scope>NUCLEOTIDE SEQUENCE</scope>
</reference>
<evidence type="ECO:0000256" key="1">
    <source>
        <dbReference type="SAM" id="Phobius"/>
    </source>
</evidence>
<proteinExistence type="predicted"/>
<keyword evidence="1" id="KW-1133">Transmembrane helix</keyword>